<name>A0A448WNY8_9PLAT</name>
<gene>
    <name evidence="1" type="ORF">PXEA_LOCUS10021</name>
</gene>
<evidence type="ECO:0000313" key="1">
    <source>
        <dbReference type="EMBL" id="VEL16581.1"/>
    </source>
</evidence>
<evidence type="ECO:0000313" key="2">
    <source>
        <dbReference type="Proteomes" id="UP000784294"/>
    </source>
</evidence>
<proteinExistence type="predicted"/>
<dbReference type="EMBL" id="CAAALY010029034">
    <property type="protein sequence ID" value="VEL16581.1"/>
    <property type="molecule type" value="Genomic_DNA"/>
</dbReference>
<protein>
    <submittedName>
        <fullName evidence="1">Uncharacterized protein</fullName>
    </submittedName>
</protein>
<accession>A0A448WNY8</accession>
<dbReference type="Proteomes" id="UP000784294">
    <property type="component" value="Unassembled WGS sequence"/>
</dbReference>
<organism evidence="1 2">
    <name type="scientific">Protopolystoma xenopodis</name>
    <dbReference type="NCBI Taxonomy" id="117903"/>
    <lineage>
        <taxon>Eukaryota</taxon>
        <taxon>Metazoa</taxon>
        <taxon>Spiralia</taxon>
        <taxon>Lophotrochozoa</taxon>
        <taxon>Platyhelminthes</taxon>
        <taxon>Monogenea</taxon>
        <taxon>Polyopisthocotylea</taxon>
        <taxon>Polystomatidea</taxon>
        <taxon>Polystomatidae</taxon>
        <taxon>Protopolystoma</taxon>
    </lineage>
</organism>
<comment type="caution">
    <text evidence="1">The sequence shown here is derived from an EMBL/GenBank/DDBJ whole genome shotgun (WGS) entry which is preliminary data.</text>
</comment>
<reference evidence="1" key="1">
    <citation type="submission" date="2018-11" db="EMBL/GenBank/DDBJ databases">
        <authorList>
            <consortium name="Pathogen Informatics"/>
        </authorList>
    </citation>
    <scope>NUCLEOTIDE SEQUENCE</scope>
</reference>
<dbReference type="AlphaFoldDB" id="A0A448WNY8"/>
<sequence>MEADIDQSTAIYDSVALPGITAELVNEQTMDCDNIEETNMENEVIQGSLGRQDKLLLEAYADNEDKEGTMADKKPFELVDAYGRKAILQIPLGLNPNYINNLKNLSQANELASILRAFGPSRNSEEVDRQQRQQPVDDFGANLDSQVRHEGEEVGNQNSASNQSDAQKLAIVIQQQLDAINQEIRMIQSWQ</sequence>
<keyword evidence="2" id="KW-1185">Reference proteome</keyword>